<name>A0A9E5DI43_9EURY</name>
<dbReference type="EMBL" id="JAPVER010000020">
    <property type="protein sequence ID" value="MCZ3366461.1"/>
    <property type="molecule type" value="Genomic_DNA"/>
</dbReference>
<dbReference type="Proteomes" id="UP001074446">
    <property type="component" value="Unassembled WGS sequence"/>
</dbReference>
<feature type="transmembrane region" description="Helical" evidence="1">
    <location>
        <begin position="23"/>
        <end position="44"/>
    </location>
</feature>
<protein>
    <submittedName>
        <fullName evidence="3">2TM domain-containing protein</fullName>
    </submittedName>
</protein>
<dbReference type="Proteomes" id="UP001068021">
    <property type="component" value="Unassembled WGS sequence"/>
</dbReference>
<evidence type="ECO:0000313" key="3">
    <source>
        <dbReference type="EMBL" id="MCZ3366461.1"/>
    </source>
</evidence>
<sequence>MVDEPYEKDAYIRAKKRVEEVRGFYSHLISYIVVNAFLAIINFFTTPGFWWFLFISFFWGIGLVAHGSSVFMKRGIFSKEWEERKIKEYMEKEKE</sequence>
<feature type="transmembrane region" description="Helical" evidence="1">
    <location>
        <begin position="50"/>
        <end position="71"/>
    </location>
</feature>
<proteinExistence type="predicted"/>
<comment type="caution">
    <text evidence="3">The sequence shown here is derived from an EMBL/GenBank/DDBJ whole genome shotgun (WGS) entry which is preliminary data.</text>
</comment>
<dbReference type="AlphaFoldDB" id="A0A9E5DI43"/>
<accession>A0A9E5DI43</accession>
<keyword evidence="1" id="KW-0472">Membrane</keyword>
<keyword evidence="1" id="KW-1133">Transmembrane helix</keyword>
<organism evidence="3 5">
    <name type="scientific">Methanobacterium veterum</name>
    <dbReference type="NCBI Taxonomy" id="408577"/>
    <lineage>
        <taxon>Archaea</taxon>
        <taxon>Methanobacteriati</taxon>
        <taxon>Methanobacteriota</taxon>
        <taxon>Methanomada group</taxon>
        <taxon>Methanobacteria</taxon>
        <taxon>Methanobacteriales</taxon>
        <taxon>Methanobacteriaceae</taxon>
        <taxon>Methanobacterium</taxon>
    </lineage>
</organism>
<dbReference type="Pfam" id="PF13239">
    <property type="entry name" value="2TM"/>
    <property type="match status" value="1"/>
</dbReference>
<feature type="domain" description="2TM" evidence="2">
    <location>
        <begin position="13"/>
        <end position="91"/>
    </location>
</feature>
<evidence type="ECO:0000256" key="1">
    <source>
        <dbReference type="SAM" id="Phobius"/>
    </source>
</evidence>
<evidence type="ECO:0000313" key="5">
    <source>
        <dbReference type="Proteomes" id="UP001068021"/>
    </source>
</evidence>
<evidence type="ECO:0000313" key="4">
    <source>
        <dbReference type="EMBL" id="MCZ3371969.1"/>
    </source>
</evidence>
<reference evidence="3" key="1">
    <citation type="submission" date="2022-12" db="EMBL/GenBank/DDBJ databases">
        <title>Reclassification of two methanogenic archaea species isolated from the Kolyma lowland permafrost.</title>
        <authorList>
            <person name="Trubitsyn V.E."/>
            <person name="Rivkina E.M."/>
            <person name="Shcherbakova V.A."/>
        </authorList>
    </citation>
    <scope>NUCLEOTIDE SEQUENCE</scope>
    <source>
        <strain evidence="3">M2</strain>
        <strain evidence="4">MK4</strain>
    </source>
</reference>
<keyword evidence="1" id="KW-0812">Transmembrane</keyword>
<gene>
    <name evidence="4" type="ORF">O3H35_04940</name>
    <name evidence="3" type="ORF">O3H54_11275</name>
</gene>
<dbReference type="InterPro" id="IPR025698">
    <property type="entry name" value="2TM_dom"/>
</dbReference>
<dbReference type="EMBL" id="JAPVES010000029">
    <property type="protein sequence ID" value="MCZ3371969.1"/>
    <property type="molecule type" value="Genomic_DNA"/>
</dbReference>
<evidence type="ECO:0000259" key="2">
    <source>
        <dbReference type="Pfam" id="PF13239"/>
    </source>
</evidence>
<dbReference type="RefSeq" id="WP_048082875.1">
    <property type="nucleotide sequence ID" value="NZ_JAPVER010000020.1"/>
</dbReference>
<keyword evidence="5" id="KW-1185">Reference proteome</keyword>